<dbReference type="Proteomes" id="UP001489333">
    <property type="component" value="Unassembled WGS sequence"/>
</dbReference>
<evidence type="ECO:0000313" key="2">
    <source>
        <dbReference type="EMBL" id="MEM6251083.1"/>
    </source>
</evidence>
<reference evidence="2 3" key="1">
    <citation type="submission" date="2024-04" db="EMBL/GenBank/DDBJ databases">
        <title>Novel Shewanella species isolated from Baltic Sea sediments.</title>
        <authorList>
            <person name="Martin-Rodriguez A.J."/>
            <person name="Fernandez-Juarez V."/>
            <person name="Valeriano V.D."/>
            <person name="Mihindukulasooriya I."/>
            <person name="Ceresnova L."/>
            <person name="Joffre E."/>
            <person name="Jensie-Markopoulos S."/>
            <person name="Moore E.R.B."/>
            <person name="Sjoling A."/>
        </authorList>
    </citation>
    <scope>NUCLEOTIDE SEQUENCE [LARGE SCALE GENOMIC DNA]</scope>
    <source>
        <strain evidence="2 3">VAX-SP0-0CM-1</strain>
    </source>
</reference>
<comment type="caution">
    <text evidence="2">The sequence shown here is derived from an EMBL/GenBank/DDBJ whole genome shotgun (WGS) entry which is preliminary data.</text>
</comment>
<dbReference type="RefSeq" id="WP_342902558.1">
    <property type="nucleotide sequence ID" value="NZ_JBCHKU010000044.1"/>
</dbReference>
<feature type="domain" description="SH3b" evidence="1">
    <location>
        <begin position="372"/>
        <end position="445"/>
    </location>
</feature>
<name>A0ABU9UXT8_9GAMM</name>
<protein>
    <submittedName>
        <fullName evidence="2">SH3 domain-containing protein</fullName>
    </submittedName>
</protein>
<sequence length="446" mass="51833">MSKQLKKTSVETMQEMVLPKFMEEQLATSKMLHDLVPPTFMEEQLATSKMLHDLVPASFMEEQLATSKMLHDLVPATFMEEQLATSKMLHDLVPPTFMEEQFATSKMLHDLVPPTFMEEQFATSRMLHDLVSPKFMEEQLATSKMLHDLVSPKFMEEQFATSKMLHNLVSSTFMEEQLATSRMLHDLVSPKFMEEQFATSRMLHNLVSPKFMEEQFATSKILREFISPKYMEEQLPVSKMIQELSNSVNLHNFLGRLTTDNFSYLMRQVEIADISLLDDFDESDIQAFKDYSQNELSQKPEQFIATQTTEPSKYGQLIISIIFELLKVFIYPYLFAILQAQVALPFLSTDKTATEKQVIIAAKRDFCEEQLSVCRFVKSTKLNVRASAGQKYQVIDTLNFGQGVIIDTFEVNEKDRDWVFVSYYDKTSESYKNGWVFRRYLRRYVP</sequence>
<evidence type="ECO:0000313" key="3">
    <source>
        <dbReference type="Proteomes" id="UP001489333"/>
    </source>
</evidence>
<keyword evidence="3" id="KW-1185">Reference proteome</keyword>
<dbReference type="Pfam" id="PF08239">
    <property type="entry name" value="SH3_3"/>
    <property type="match status" value="1"/>
</dbReference>
<evidence type="ECO:0000259" key="1">
    <source>
        <dbReference type="PROSITE" id="PS51781"/>
    </source>
</evidence>
<dbReference type="Gene3D" id="2.30.30.40">
    <property type="entry name" value="SH3 Domains"/>
    <property type="match status" value="1"/>
</dbReference>
<dbReference type="InterPro" id="IPR003646">
    <property type="entry name" value="SH3-like_bac-type"/>
</dbReference>
<organism evidence="2 3">
    <name type="scientific">Shewanella vaxholmensis</name>
    <dbReference type="NCBI Taxonomy" id="3063535"/>
    <lineage>
        <taxon>Bacteria</taxon>
        <taxon>Pseudomonadati</taxon>
        <taxon>Pseudomonadota</taxon>
        <taxon>Gammaproteobacteria</taxon>
        <taxon>Alteromonadales</taxon>
        <taxon>Shewanellaceae</taxon>
        <taxon>Shewanella</taxon>
    </lineage>
</organism>
<dbReference type="EMBL" id="JBCHKU010000044">
    <property type="protein sequence ID" value="MEM6251083.1"/>
    <property type="molecule type" value="Genomic_DNA"/>
</dbReference>
<gene>
    <name evidence="2" type="ORF">AAGS29_21050</name>
</gene>
<dbReference type="PROSITE" id="PS51781">
    <property type="entry name" value="SH3B"/>
    <property type="match status" value="1"/>
</dbReference>
<accession>A0ABU9UXT8</accession>
<proteinExistence type="predicted"/>